<dbReference type="NCBIfam" id="TIGR00731">
    <property type="entry name" value="bL25_bact_ctc"/>
    <property type="match status" value="1"/>
</dbReference>
<dbReference type="HAMAP" id="MF_01334">
    <property type="entry name" value="Ribosomal_bL25_CTC"/>
    <property type="match status" value="1"/>
</dbReference>
<dbReference type="InterPro" id="IPR029751">
    <property type="entry name" value="Ribosomal_L25_dom"/>
</dbReference>
<evidence type="ECO:0000259" key="6">
    <source>
        <dbReference type="Pfam" id="PF01386"/>
    </source>
</evidence>
<dbReference type="Gene3D" id="2.170.120.20">
    <property type="entry name" value="Ribosomal protein L25, beta domain"/>
    <property type="match status" value="1"/>
</dbReference>
<dbReference type="EMBL" id="UINC01015159">
    <property type="protein sequence ID" value="SVA64039.1"/>
    <property type="molecule type" value="Genomic_DNA"/>
</dbReference>
<evidence type="ECO:0000256" key="3">
    <source>
        <dbReference type="ARBA" id="ARBA00022980"/>
    </source>
</evidence>
<protein>
    <submittedName>
        <fullName evidence="8">Uncharacterized protein</fullName>
    </submittedName>
</protein>
<gene>
    <name evidence="8" type="ORF">METZ01_LOCUS116893</name>
</gene>
<dbReference type="GO" id="GO:0006412">
    <property type="term" value="P:translation"/>
    <property type="evidence" value="ECO:0007669"/>
    <property type="project" value="InterPro"/>
</dbReference>
<dbReference type="InterPro" id="IPR001021">
    <property type="entry name" value="Ribosomal_bL25_long"/>
</dbReference>
<dbReference type="CDD" id="cd00495">
    <property type="entry name" value="Ribosomal_L25_TL5_CTC"/>
    <property type="match status" value="1"/>
</dbReference>
<keyword evidence="1" id="KW-0699">rRNA-binding</keyword>
<feature type="domain" description="Large ribosomal subunit protein bL25 L25" evidence="6">
    <location>
        <begin position="8"/>
        <end position="92"/>
    </location>
</feature>
<reference evidence="8" key="1">
    <citation type="submission" date="2018-05" db="EMBL/GenBank/DDBJ databases">
        <authorList>
            <person name="Lanie J.A."/>
            <person name="Ng W.-L."/>
            <person name="Kazmierczak K.M."/>
            <person name="Andrzejewski T.M."/>
            <person name="Davidsen T.M."/>
            <person name="Wayne K.J."/>
            <person name="Tettelin H."/>
            <person name="Glass J.I."/>
            <person name="Rusch D."/>
            <person name="Podicherti R."/>
            <person name="Tsui H.-C.T."/>
            <person name="Winkler M.E."/>
        </authorList>
    </citation>
    <scope>NUCLEOTIDE SEQUENCE</scope>
</reference>
<keyword evidence="2" id="KW-0694">RNA-binding</keyword>
<dbReference type="InterPro" id="IPR020930">
    <property type="entry name" value="Ribosomal_uL5_bac-type"/>
</dbReference>
<feature type="compositionally biased region" description="Basic and acidic residues" evidence="5">
    <location>
        <begin position="213"/>
        <end position="229"/>
    </location>
</feature>
<dbReference type="InterPro" id="IPR011035">
    <property type="entry name" value="Ribosomal_bL25/Gln-tRNA_synth"/>
</dbReference>
<name>A0A381XH40_9ZZZZ</name>
<dbReference type="PANTHER" id="PTHR33284:SF1">
    <property type="entry name" value="RIBOSOMAL PROTEIN L25_GLN-TRNA SYNTHETASE, ANTI-CODON-BINDING DOMAIN-CONTAINING PROTEIN"/>
    <property type="match status" value="1"/>
</dbReference>
<dbReference type="Pfam" id="PF14693">
    <property type="entry name" value="Ribosomal_TL5_C"/>
    <property type="match status" value="1"/>
</dbReference>
<dbReference type="Pfam" id="PF01386">
    <property type="entry name" value="Ribosomal_L25p"/>
    <property type="match status" value="1"/>
</dbReference>
<dbReference type="SUPFAM" id="SSF50715">
    <property type="entry name" value="Ribosomal protein L25-like"/>
    <property type="match status" value="1"/>
</dbReference>
<dbReference type="PANTHER" id="PTHR33284">
    <property type="entry name" value="RIBOSOMAL PROTEIN L25/GLN-TRNA SYNTHETASE, ANTI-CODON-BINDING DOMAIN-CONTAINING PROTEIN"/>
    <property type="match status" value="1"/>
</dbReference>
<evidence type="ECO:0000256" key="4">
    <source>
        <dbReference type="ARBA" id="ARBA00023274"/>
    </source>
</evidence>
<dbReference type="GO" id="GO:0008097">
    <property type="term" value="F:5S rRNA binding"/>
    <property type="evidence" value="ECO:0007669"/>
    <property type="project" value="InterPro"/>
</dbReference>
<dbReference type="GO" id="GO:0022625">
    <property type="term" value="C:cytosolic large ribosomal subunit"/>
    <property type="evidence" value="ECO:0007669"/>
    <property type="project" value="TreeGrafter"/>
</dbReference>
<evidence type="ECO:0000259" key="7">
    <source>
        <dbReference type="Pfam" id="PF14693"/>
    </source>
</evidence>
<feature type="region of interest" description="Disordered" evidence="5">
    <location>
        <begin position="180"/>
        <end position="229"/>
    </location>
</feature>
<dbReference type="InterPro" id="IPR020056">
    <property type="entry name" value="Rbsml_bL25/Gln-tRNA_synth_N"/>
</dbReference>
<evidence type="ECO:0000256" key="5">
    <source>
        <dbReference type="SAM" id="MobiDB-lite"/>
    </source>
</evidence>
<accession>A0A381XH40</accession>
<feature type="domain" description="Large ribosomal subunit protein bL25 beta" evidence="7">
    <location>
        <begin position="100"/>
        <end position="183"/>
    </location>
</feature>
<evidence type="ECO:0000256" key="1">
    <source>
        <dbReference type="ARBA" id="ARBA00022730"/>
    </source>
</evidence>
<keyword evidence="3" id="KW-0689">Ribosomal protein</keyword>
<evidence type="ECO:0000313" key="8">
    <source>
        <dbReference type="EMBL" id="SVA64039.1"/>
    </source>
</evidence>
<feature type="compositionally biased region" description="Acidic residues" evidence="5">
    <location>
        <begin position="185"/>
        <end position="212"/>
    </location>
</feature>
<dbReference type="GO" id="GO:0003735">
    <property type="term" value="F:structural constituent of ribosome"/>
    <property type="evidence" value="ECO:0007669"/>
    <property type="project" value="InterPro"/>
</dbReference>
<evidence type="ECO:0000256" key="2">
    <source>
        <dbReference type="ARBA" id="ARBA00022884"/>
    </source>
</evidence>
<keyword evidence="4" id="KW-0687">Ribonucleoprotein</keyword>
<dbReference type="InterPro" id="IPR020057">
    <property type="entry name" value="Ribosomal_bL25_b-dom"/>
</dbReference>
<sequence length="229" mass="25456">MPSSYYKLNITERTETRSKGARSLRQRGQVPGVFYYAGEENINIIVDKNDLYHALHSGQHIFQIDIDGKEQYSMIKAMQYHPVTDEILHLDLMRVRRSEKITISVPLVLLGDPIGVNEGGVLSQPTTQIEINCFPTDVPEQIEVNVEHLELHSAISISDITIENKDIEIVSALDLNVASVQPPAAEEEPVVEEEEFAEGEEPTEEGETASEEGEGKKPAEDSGDEAEKS</sequence>
<dbReference type="Gene3D" id="2.40.240.10">
    <property type="entry name" value="Ribosomal Protein L25, Chain P"/>
    <property type="match status" value="1"/>
</dbReference>
<dbReference type="AlphaFoldDB" id="A0A381XH40"/>
<dbReference type="InterPro" id="IPR037121">
    <property type="entry name" value="Ribosomal_bL25_C"/>
</dbReference>
<organism evidence="8">
    <name type="scientific">marine metagenome</name>
    <dbReference type="NCBI Taxonomy" id="408172"/>
    <lineage>
        <taxon>unclassified sequences</taxon>
        <taxon>metagenomes</taxon>
        <taxon>ecological metagenomes</taxon>
    </lineage>
</organism>
<proteinExistence type="inferred from homology"/>